<evidence type="ECO:0000313" key="1">
    <source>
        <dbReference type="EMBL" id="VDD25528.1"/>
    </source>
</evidence>
<dbReference type="EMBL" id="LR031874">
    <property type="protein sequence ID" value="VDD25528.1"/>
    <property type="molecule type" value="Genomic_DNA"/>
</dbReference>
<reference evidence="1" key="1">
    <citation type="submission" date="2018-11" db="EMBL/GenBank/DDBJ databases">
        <authorList>
            <consortium name="Genoscope - CEA"/>
            <person name="William W."/>
        </authorList>
    </citation>
    <scope>NUCLEOTIDE SEQUENCE</scope>
</reference>
<gene>
    <name evidence="1" type="ORF">BOLC2T10910H</name>
</gene>
<sequence length="33" mass="3755">MACSTLLCIEIILSYVRKYSRLITFSVLSTKNS</sequence>
<organism evidence="1">
    <name type="scientific">Brassica oleracea</name>
    <name type="common">Wild cabbage</name>
    <dbReference type="NCBI Taxonomy" id="3712"/>
    <lineage>
        <taxon>Eukaryota</taxon>
        <taxon>Viridiplantae</taxon>
        <taxon>Streptophyta</taxon>
        <taxon>Embryophyta</taxon>
        <taxon>Tracheophyta</taxon>
        <taxon>Spermatophyta</taxon>
        <taxon>Magnoliopsida</taxon>
        <taxon>eudicotyledons</taxon>
        <taxon>Gunneridae</taxon>
        <taxon>Pentapetalae</taxon>
        <taxon>rosids</taxon>
        <taxon>malvids</taxon>
        <taxon>Brassicales</taxon>
        <taxon>Brassicaceae</taxon>
        <taxon>Brassiceae</taxon>
        <taxon>Brassica</taxon>
    </lineage>
</organism>
<protein>
    <submittedName>
        <fullName evidence="1">Uncharacterized protein</fullName>
    </submittedName>
</protein>
<dbReference type="AlphaFoldDB" id="A0A3P6DGR1"/>
<accession>A0A3P6DGR1</accession>
<proteinExistence type="predicted"/>
<name>A0A3P6DGR1_BRAOL</name>